<accession>D8TJV5</accession>
<dbReference type="OrthoDB" id="536225at2759"/>
<sequence length="165" mass="17589">MNIPAQAVDMEIADALPPQGAKGTSLGVQKASMKAVRGQRTKAQKSRKNKKIEKVGDPAAARADKAVVRIGAKTGTFVPPLETPSQRTGAQLWLRLLLPPPLPGLLGGGCWGISTSGASIDSTSWPPRIVLHRALQCRMRCHQPSCTGCTRSEKMLEVQTSELSP</sequence>
<organism evidence="3">
    <name type="scientific">Volvox carteri f. nagariensis</name>
    <dbReference type="NCBI Taxonomy" id="3068"/>
    <lineage>
        <taxon>Eukaryota</taxon>
        <taxon>Viridiplantae</taxon>
        <taxon>Chlorophyta</taxon>
        <taxon>core chlorophytes</taxon>
        <taxon>Chlorophyceae</taxon>
        <taxon>CS clade</taxon>
        <taxon>Chlamydomonadales</taxon>
        <taxon>Volvocaceae</taxon>
        <taxon>Volvox</taxon>
    </lineage>
</organism>
<evidence type="ECO:0000256" key="1">
    <source>
        <dbReference type="SAM" id="MobiDB-lite"/>
    </source>
</evidence>
<gene>
    <name evidence="2" type="ORF">VOLCADRAFT_86984</name>
</gene>
<dbReference type="InParanoid" id="D8TJV5"/>
<feature type="compositionally biased region" description="Basic residues" evidence="1">
    <location>
        <begin position="37"/>
        <end position="51"/>
    </location>
</feature>
<feature type="region of interest" description="Disordered" evidence="1">
    <location>
        <begin position="16"/>
        <end position="52"/>
    </location>
</feature>
<dbReference type="RefSeq" id="XP_002946911.1">
    <property type="nucleotide sequence ID" value="XM_002946865.1"/>
</dbReference>
<dbReference type="GeneID" id="9624639"/>
<proteinExistence type="predicted"/>
<dbReference type="Proteomes" id="UP000001058">
    <property type="component" value="Unassembled WGS sequence"/>
</dbReference>
<name>D8TJV5_VOLCA</name>
<reference evidence="2 3" key="1">
    <citation type="journal article" date="2010" name="Science">
        <title>Genomic analysis of organismal complexity in the multicellular green alga Volvox carteri.</title>
        <authorList>
            <person name="Prochnik S.E."/>
            <person name="Umen J."/>
            <person name="Nedelcu A.M."/>
            <person name="Hallmann A."/>
            <person name="Miller S.M."/>
            <person name="Nishii I."/>
            <person name="Ferris P."/>
            <person name="Kuo A."/>
            <person name="Mitros T."/>
            <person name="Fritz-Laylin L.K."/>
            <person name="Hellsten U."/>
            <person name="Chapman J."/>
            <person name="Simakov O."/>
            <person name="Rensing S.A."/>
            <person name="Terry A."/>
            <person name="Pangilinan J."/>
            <person name="Kapitonov V."/>
            <person name="Jurka J."/>
            <person name="Salamov A."/>
            <person name="Shapiro H."/>
            <person name="Schmutz J."/>
            <person name="Grimwood J."/>
            <person name="Lindquist E."/>
            <person name="Lucas S."/>
            <person name="Grigoriev I.V."/>
            <person name="Schmitt R."/>
            <person name="Kirk D."/>
            <person name="Rokhsar D.S."/>
        </authorList>
    </citation>
    <scope>NUCLEOTIDE SEQUENCE [LARGE SCALE GENOMIC DNA]</scope>
    <source>
        <strain evidence="3">f. Nagariensis / Eve</strain>
    </source>
</reference>
<evidence type="ECO:0000313" key="3">
    <source>
        <dbReference type="Proteomes" id="UP000001058"/>
    </source>
</evidence>
<keyword evidence="3" id="KW-1185">Reference proteome</keyword>
<dbReference type="EMBL" id="GL378325">
    <property type="protein sequence ID" value="EFJ52137.1"/>
    <property type="molecule type" value="Genomic_DNA"/>
</dbReference>
<dbReference type="AlphaFoldDB" id="D8TJV5"/>
<evidence type="ECO:0000313" key="2">
    <source>
        <dbReference type="EMBL" id="EFJ52137.1"/>
    </source>
</evidence>
<protein>
    <submittedName>
        <fullName evidence="2">Uncharacterized protein</fullName>
    </submittedName>
</protein>
<dbReference type="KEGG" id="vcn:VOLCADRAFT_86984"/>